<gene>
    <name evidence="3" type="ORF">LTR78_009032</name>
</gene>
<dbReference type="InterPro" id="IPR000073">
    <property type="entry name" value="AB_hydrolase_1"/>
</dbReference>
<reference evidence="3" key="1">
    <citation type="submission" date="2023-07" db="EMBL/GenBank/DDBJ databases">
        <title>Black Yeasts Isolated from many extreme environments.</title>
        <authorList>
            <person name="Coleine C."/>
            <person name="Stajich J.E."/>
            <person name="Selbmann L."/>
        </authorList>
    </citation>
    <scope>NUCLEOTIDE SEQUENCE</scope>
    <source>
        <strain evidence="3">CCFEE 5485</strain>
    </source>
</reference>
<dbReference type="Pfam" id="PF12697">
    <property type="entry name" value="Abhydrolase_6"/>
    <property type="match status" value="1"/>
</dbReference>
<dbReference type="InterPro" id="IPR029058">
    <property type="entry name" value="AB_hydrolase_fold"/>
</dbReference>
<name>A0AAE0TU33_9PEZI</name>
<evidence type="ECO:0000259" key="2">
    <source>
        <dbReference type="Pfam" id="PF12697"/>
    </source>
</evidence>
<proteinExistence type="predicted"/>
<feature type="domain" description="AB hydrolase-1" evidence="2">
    <location>
        <begin position="96"/>
        <end position="358"/>
    </location>
</feature>
<organism evidence="3 4">
    <name type="scientific">Recurvomyces mirabilis</name>
    <dbReference type="NCBI Taxonomy" id="574656"/>
    <lineage>
        <taxon>Eukaryota</taxon>
        <taxon>Fungi</taxon>
        <taxon>Dikarya</taxon>
        <taxon>Ascomycota</taxon>
        <taxon>Pezizomycotina</taxon>
        <taxon>Dothideomycetes</taxon>
        <taxon>Dothideomycetidae</taxon>
        <taxon>Mycosphaerellales</taxon>
        <taxon>Teratosphaeriaceae</taxon>
        <taxon>Recurvomyces</taxon>
    </lineage>
</organism>
<accession>A0AAE0TU33</accession>
<dbReference type="AlphaFoldDB" id="A0AAE0TU33"/>
<keyword evidence="4" id="KW-1185">Reference proteome</keyword>
<dbReference type="SUPFAM" id="SSF53474">
    <property type="entry name" value="alpha/beta-Hydrolases"/>
    <property type="match status" value="1"/>
</dbReference>
<dbReference type="EMBL" id="JAUTXT010000047">
    <property type="protein sequence ID" value="KAK3671071.1"/>
    <property type="molecule type" value="Genomic_DNA"/>
</dbReference>
<comment type="caution">
    <text evidence="3">The sequence shown here is derived from an EMBL/GenBank/DDBJ whole genome shotgun (WGS) entry which is preliminary data.</text>
</comment>
<feature type="signal peptide" evidence="1">
    <location>
        <begin position="1"/>
        <end position="18"/>
    </location>
</feature>
<protein>
    <recommendedName>
        <fullName evidence="2">AB hydrolase-1 domain-containing protein</fullName>
    </recommendedName>
</protein>
<dbReference type="Proteomes" id="UP001274830">
    <property type="component" value="Unassembled WGS sequence"/>
</dbReference>
<sequence>MKYTIAAATAALAGLASARHCQNLTVEVDVSARNGRFNQSTPQTNVDVTNFILNLAQQGKNYSANVLEGYQTVSGKYHIAATYCQPDSGPAKTVQLLTHGIGFDRSYWDLPYANYNYSYVAEAVDTYKYSTFSWDRLGIAQSQHGEAVNEIQALLEVDALRALTQDLRKGGIWGVPCGFDKVVHVGHSFGSEHTYALTAMYPTISDGIALTGFSQNGSFIPYFAFGGNFISARNVSGLAKYNYPAGYLAAGDISAVQTNFFAPDSFDPAVLNIAYTTGQPVTVGELLTIGGETGSINHFKGPTFIITGERDLPYCGGNCLAPPTGYSSIPAAAIQFFPNATNPTAVVVPGAGHGLNLEYSHPFTYGKINDYFVQNGVGPNA</sequence>
<dbReference type="Gene3D" id="3.40.50.1820">
    <property type="entry name" value="alpha/beta hydrolase"/>
    <property type="match status" value="1"/>
</dbReference>
<evidence type="ECO:0000256" key="1">
    <source>
        <dbReference type="SAM" id="SignalP"/>
    </source>
</evidence>
<feature type="chain" id="PRO_5042096739" description="AB hydrolase-1 domain-containing protein" evidence="1">
    <location>
        <begin position="19"/>
        <end position="381"/>
    </location>
</feature>
<keyword evidence="1" id="KW-0732">Signal</keyword>
<evidence type="ECO:0000313" key="3">
    <source>
        <dbReference type="EMBL" id="KAK3671071.1"/>
    </source>
</evidence>
<evidence type="ECO:0000313" key="4">
    <source>
        <dbReference type="Proteomes" id="UP001274830"/>
    </source>
</evidence>